<keyword evidence="10" id="KW-1185">Reference proteome</keyword>
<dbReference type="AlphaFoldDB" id="A0A7X1E8A1"/>
<evidence type="ECO:0000256" key="7">
    <source>
        <dbReference type="RuleBase" id="RU003435"/>
    </source>
</evidence>
<dbReference type="Pfam" id="PF01432">
    <property type="entry name" value="Peptidase_M3"/>
    <property type="match status" value="1"/>
</dbReference>
<comment type="similarity">
    <text evidence="1 7">Belongs to the peptidase M3 family.</text>
</comment>
<reference evidence="9 10" key="1">
    <citation type="submission" date="2020-07" db="EMBL/GenBank/DDBJ databases">
        <authorList>
            <person name="Feng X."/>
        </authorList>
    </citation>
    <scope>NUCLEOTIDE SEQUENCE [LARGE SCALE GENOMIC DNA]</scope>
    <source>
        <strain evidence="9 10">JCM23202</strain>
    </source>
</reference>
<sequence length="723" mass="82164">MNTASNRTRELAGLFRFYRSIKLSVSFVFLCVGAGPILGQETELPSNLDAYQEKAATFGAYLVLPHFERSPEEIEASIQKAIDDATMAMDAIAALPDGKRTFENTIVALENLGSDASVVSSRINIIKETSQDPEVRSAAREAVKRFRNWSVGLDYREDIYEAVKAFAETSPVLEGEDKLLFDEVMRDYRRSGMALPSAERSEVEEMRKRLSSMLTDFRSNISSTREELVFSRAELAGVPATLLEQEGVKTGEDEYTVMPNVTFHFVSVMENCSVEATRRKMKETRYSLAREENAGLLQDIVELRAAIAEKLGYETWADYRIEPKMAKDAETALAFEREFVEGLEPKFKSELAAFRELKVEETGDPNAEIKMWDWRYYANQLKKRRYSVDTEALRVFFPYEQTLRGMFSTYERTFGLKIEEVEAPYRWVDDLTLHMVSDAETGEPLGLVYLDMFPREGKYNHFAQFAFIRGKQDPGGQYRRPTVALLCNFPKALGEEPALLSHSEVETLFHEFGHALHSIMTRAKYQRFSGTSVPRDFVEVPSQLLERWTWSKPVLDTFARDYRDTSKTIPAEVLERMKQAQLATVATHYRRQLGLGMLDLTLHTQVKEGSGKDVIELSNQVFSKVFLPVPADTSFATFFGHLTGYDAGYYGYAWADAIASDLSTVFEESEKGYFDEEAGKRLREEIYAPGGSREIETSIKRFLGRSRSIEPFLQELGIESGNS</sequence>
<keyword evidence="3 7" id="KW-0479">Metal-binding</keyword>
<dbReference type="PANTHER" id="PTHR11804">
    <property type="entry name" value="PROTEASE M3 THIMET OLIGOPEPTIDASE-RELATED"/>
    <property type="match status" value="1"/>
</dbReference>
<dbReference type="CDD" id="cd06455">
    <property type="entry name" value="M3A_TOP"/>
    <property type="match status" value="1"/>
</dbReference>
<dbReference type="EMBL" id="JACHVC010000007">
    <property type="protein sequence ID" value="MBC2606051.1"/>
    <property type="molecule type" value="Genomic_DNA"/>
</dbReference>
<dbReference type="GO" id="GO:0006508">
    <property type="term" value="P:proteolysis"/>
    <property type="evidence" value="ECO:0007669"/>
    <property type="project" value="UniProtKB-KW"/>
</dbReference>
<dbReference type="SUPFAM" id="SSF55486">
    <property type="entry name" value="Metalloproteases ('zincins'), catalytic domain"/>
    <property type="match status" value="1"/>
</dbReference>
<protein>
    <submittedName>
        <fullName evidence="9">Zn-dependent oligopeptidase</fullName>
    </submittedName>
</protein>
<evidence type="ECO:0000313" key="9">
    <source>
        <dbReference type="EMBL" id="MBC2606051.1"/>
    </source>
</evidence>
<dbReference type="InterPro" id="IPR024077">
    <property type="entry name" value="Neurolysin/TOP_dom2"/>
</dbReference>
<dbReference type="InterPro" id="IPR024079">
    <property type="entry name" value="MetalloPept_cat_dom_sf"/>
</dbReference>
<dbReference type="InterPro" id="IPR001567">
    <property type="entry name" value="Pept_M3A_M3B_dom"/>
</dbReference>
<dbReference type="PANTHER" id="PTHR11804:SF84">
    <property type="entry name" value="SACCHAROLYSIN"/>
    <property type="match status" value="1"/>
</dbReference>
<evidence type="ECO:0000256" key="3">
    <source>
        <dbReference type="ARBA" id="ARBA00022723"/>
    </source>
</evidence>
<keyword evidence="2 7" id="KW-0645">Protease</keyword>
<dbReference type="InterPro" id="IPR045090">
    <property type="entry name" value="Pept_M3A_M3B"/>
</dbReference>
<organism evidence="9 10">
    <name type="scientific">Pelagicoccus albus</name>
    <dbReference type="NCBI Taxonomy" id="415222"/>
    <lineage>
        <taxon>Bacteria</taxon>
        <taxon>Pseudomonadati</taxon>
        <taxon>Verrucomicrobiota</taxon>
        <taxon>Opitutia</taxon>
        <taxon>Puniceicoccales</taxon>
        <taxon>Pelagicoccaceae</taxon>
        <taxon>Pelagicoccus</taxon>
    </lineage>
</organism>
<dbReference type="Gene3D" id="1.10.1370.10">
    <property type="entry name" value="Neurolysin, domain 3"/>
    <property type="match status" value="1"/>
</dbReference>
<dbReference type="Gene3D" id="3.40.390.10">
    <property type="entry name" value="Collagenase (Catalytic Domain)"/>
    <property type="match status" value="1"/>
</dbReference>
<dbReference type="GO" id="GO:0006518">
    <property type="term" value="P:peptide metabolic process"/>
    <property type="evidence" value="ECO:0007669"/>
    <property type="project" value="TreeGrafter"/>
</dbReference>
<dbReference type="InterPro" id="IPR024080">
    <property type="entry name" value="Neurolysin/TOP_N"/>
</dbReference>
<accession>A0A7X1E8A1</accession>
<feature type="domain" description="Peptidase M3A/M3B catalytic" evidence="8">
    <location>
        <begin position="268"/>
        <end position="717"/>
    </location>
</feature>
<proteinExistence type="inferred from homology"/>
<evidence type="ECO:0000256" key="1">
    <source>
        <dbReference type="ARBA" id="ARBA00006040"/>
    </source>
</evidence>
<dbReference type="Proteomes" id="UP000526501">
    <property type="component" value="Unassembled WGS sequence"/>
</dbReference>
<evidence type="ECO:0000256" key="6">
    <source>
        <dbReference type="ARBA" id="ARBA00023049"/>
    </source>
</evidence>
<evidence type="ECO:0000313" key="10">
    <source>
        <dbReference type="Proteomes" id="UP000526501"/>
    </source>
</evidence>
<name>A0A7X1E8A1_9BACT</name>
<dbReference type="RefSeq" id="WP_185659935.1">
    <property type="nucleotide sequence ID" value="NZ_CAWPOO010000007.1"/>
</dbReference>
<dbReference type="GO" id="GO:0046872">
    <property type="term" value="F:metal ion binding"/>
    <property type="evidence" value="ECO:0007669"/>
    <property type="project" value="UniProtKB-UniRule"/>
</dbReference>
<evidence type="ECO:0000256" key="5">
    <source>
        <dbReference type="ARBA" id="ARBA00022833"/>
    </source>
</evidence>
<evidence type="ECO:0000259" key="8">
    <source>
        <dbReference type="Pfam" id="PF01432"/>
    </source>
</evidence>
<evidence type="ECO:0000256" key="4">
    <source>
        <dbReference type="ARBA" id="ARBA00022801"/>
    </source>
</evidence>
<dbReference type="Gene3D" id="1.20.1050.40">
    <property type="entry name" value="Endopeptidase. Chain P, domain 1"/>
    <property type="match status" value="1"/>
</dbReference>
<keyword evidence="5 7" id="KW-0862">Zinc</keyword>
<comment type="caution">
    <text evidence="9">The sequence shown here is derived from an EMBL/GenBank/DDBJ whole genome shotgun (WGS) entry which is preliminary data.</text>
</comment>
<evidence type="ECO:0000256" key="2">
    <source>
        <dbReference type="ARBA" id="ARBA00022670"/>
    </source>
</evidence>
<dbReference type="GO" id="GO:0004222">
    <property type="term" value="F:metalloendopeptidase activity"/>
    <property type="evidence" value="ECO:0007669"/>
    <property type="project" value="InterPro"/>
</dbReference>
<keyword evidence="4 7" id="KW-0378">Hydrolase</keyword>
<comment type="cofactor">
    <cofactor evidence="7">
        <name>Zn(2+)</name>
        <dbReference type="ChEBI" id="CHEBI:29105"/>
    </cofactor>
    <text evidence="7">Binds 1 zinc ion.</text>
</comment>
<keyword evidence="6 7" id="KW-0482">Metalloprotease</keyword>
<gene>
    <name evidence="9" type="ORF">H5P27_08335</name>
</gene>